<evidence type="ECO:0000313" key="3">
    <source>
        <dbReference type="EMBL" id="GER03152.1"/>
    </source>
</evidence>
<dbReference type="EMBL" id="BKCN01000003">
    <property type="protein sequence ID" value="GER03152.1"/>
    <property type="molecule type" value="Genomic_DNA"/>
</dbReference>
<evidence type="ECO:0000256" key="2">
    <source>
        <dbReference type="SAM" id="SignalP"/>
    </source>
</evidence>
<dbReference type="InterPro" id="IPR011990">
    <property type="entry name" value="TPR-like_helical_dom_sf"/>
</dbReference>
<proteinExistence type="predicted"/>
<dbReference type="RefSeq" id="WP_042083167.1">
    <property type="nucleotide sequence ID" value="NZ_BKCN01000003.1"/>
</dbReference>
<keyword evidence="1" id="KW-0802">TPR repeat</keyword>
<name>A0A5A7N4G1_9PROT</name>
<dbReference type="Proteomes" id="UP000324996">
    <property type="component" value="Unassembled WGS sequence"/>
</dbReference>
<organism evidence="3 4">
    <name type="scientific">Iodidimonas nitroreducens</name>
    <dbReference type="NCBI Taxonomy" id="1236968"/>
    <lineage>
        <taxon>Bacteria</taxon>
        <taxon>Pseudomonadati</taxon>
        <taxon>Pseudomonadota</taxon>
        <taxon>Alphaproteobacteria</taxon>
        <taxon>Iodidimonadales</taxon>
        <taxon>Iodidimonadaceae</taxon>
        <taxon>Iodidimonas</taxon>
    </lineage>
</organism>
<keyword evidence="4" id="KW-1185">Reference proteome</keyword>
<feature type="repeat" description="TPR" evidence="1">
    <location>
        <begin position="80"/>
        <end position="113"/>
    </location>
</feature>
<gene>
    <name evidence="3" type="ORF">JCM17846_08340</name>
</gene>
<dbReference type="Pfam" id="PF14559">
    <property type="entry name" value="TPR_19"/>
    <property type="match status" value="1"/>
</dbReference>
<keyword evidence="2" id="KW-0732">Signal</keyword>
<evidence type="ECO:0000256" key="1">
    <source>
        <dbReference type="PROSITE-ProRule" id="PRU00339"/>
    </source>
</evidence>
<evidence type="ECO:0000313" key="4">
    <source>
        <dbReference type="Proteomes" id="UP000324996"/>
    </source>
</evidence>
<accession>A0A5A7N4G1</accession>
<comment type="caution">
    <text evidence="3">The sequence shown here is derived from an EMBL/GenBank/DDBJ whole genome shotgun (WGS) entry which is preliminary data.</text>
</comment>
<reference evidence="3 4" key="1">
    <citation type="submission" date="2019-09" db="EMBL/GenBank/DDBJ databases">
        <title>NBRP : Genome information of microbial organism related human and environment.</title>
        <authorList>
            <person name="Hattori M."/>
            <person name="Oshima K."/>
            <person name="Inaba H."/>
            <person name="Suda W."/>
            <person name="Sakamoto M."/>
            <person name="Iino T."/>
            <person name="Kitahara M."/>
            <person name="Oshida Y."/>
            <person name="Iida T."/>
            <person name="Kudo T."/>
            <person name="Itoh T."/>
            <person name="Ohkuma M."/>
        </authorList>
    </citation>
    <scope>NUCLEOTIDE SEQUENCE [LARGE SCALE GENOMIC DNA]</scope>
    <source>
        <strain evidence="3 4">Q-1</strain>
    </source>
</reference>
<dbReference type="PROSITE" id="PS50005">
    <property type="entry name" value="TPR"/>
    <property type="match status" value="1"/>
</dbReference>
<dbReference type="AlphaFoldDB" id="A0A5A7N4G1"/>
<feature type="chain" id="PRO_5022989855" evidence="2">
    <location>
        <begin position="25"/>
        <end position="144"/>
    </location>
</feature>
<sequence>MRTTKISGLLARPVILGLSIASLAACATVSDAPDYHASRNAALIEPATADHYAMKDILLGDFNQAEQRLRNTEAYDENDPYRLINLALVLQKTGRMEEAAALYRRVLELEQNPRAGLASGYGQSVKDIAGKALASIDPESNEPK</sequence>
<dbReference type="PROSITE" id="PS51257">
    <property type="entry name" value="PROKAR_LIPOPROTEIN"/>
    <property type="match status" value="1"/>
</dbReference>
<dbReference type="InterPro" id="IPR019734">
    <property type="entry name" value="TPR_rpt"/>
</dbReference>
<feature type="signal peptide" evidence="2">
    <location>
        <begin position="1"/>
        <end position="24"/>
    </location>
</feature>
<protein>
    <submittedName>
        <fullName evidence="3">Uncharacterized protein</fullName>
    </submittedName>
</protein>
<dbReference type="SUPFAM" id="SSF48452">
    <property type="entry name" value="TPR-like"/>
    <property type="match status" value="1"/>
</dbReference>
<dbReference type="Gene3D" id="1.25.40.10">
    <property type="entry name" value="Tetratricopeptide repeat domain"/>
    <property type="match status" value="1"/>
</dbReference>